<dbReference type="OrthoDB" id="9808813at2"/>
<name>A0A410WWR6_9BACL</name>
<dbReference type="PANTHER" id="PTHR11076">
    <property type="entry name" value="DNA REPAIR POLYMERASE UMUC / TRANSFERASE FAMILY MEMBER"/>
    <property type="match status" value="1"/>
</dbReference>
<evidence type="ECO:0000256" key="1">
    <source>
        <dbReference type="ARBA" id="ARBA00010945"/>
    </source>
</evidence>
<keyword evidence="4" id="KW-0963">Cytoplasm</keyword>
<dbReference type="InterPro" id="IPR043128">
    <property type="entry name" value="Rev_trsase/Diguanyl_cyclase"/>
</dbReference>
<reference evidence="6 9" key="2">
    <citation type="submission" date="2022-05" db="EMBL/GenBank/DDBJ databases">
        <title>Genome Sequencing of Bee-Associated Microbes.</title>
        <authorList>
            <person name="Dunlap C."/>
        </authorList>
    </citation>
    <scope>NUCLEOTIDE SEQUENCE [LARGE SCALE GENOMIC DNA]</scope>
    <source>
        <strain evidence="6 9">NRRL B-23120</strain>
    </source>
</reference>
<keyword evidence="4 7" id="KW-0548">Nucleotidyltransferase</keyword>
<dbReference type="GO" id="GO:0003887">
    <property type="term" value="F:DNA-directed DNA polymerase activity"/>
    <property type="evidence" value="ECO:0007669"/>
    <property type="project" value="UniProtKB-UniRule"/>
</dbReference>
<dbReference type="Pfam" id="PF00817">
    <property type="entry name" value="IMS"/>
    <property type="match status" value="1"/>
</dbReference>
<dbReference type="Pfam" id="PF11799">
    <property type="entry name" value="IMS_C"/>
    <property type="match status" value="1"/>
</dbReference>
<keyword evidence="4" id="KW-0479">Metal-binding</keyword>
<comment type="cofactor">
    <cofactor evidence="4">
        <name>Mg(2+)</name>
        <dbReference type="ChEBI" id="CHEBI:18420"/>
    </cofactor>
    <text evidence="4">Binds 2 magnesium ions per subunit.</text>
</comment>
<evidence type="ECO:0000313" key="7">
    <source>
        <dbReference type="EMBL" id="QAV18936.1"/>
    </source>
</evidence>
<evidence type="ECO:0000313" key="8">
    <source>
        <dbReference type="Proteomes" id="UP000288943"/>
    </source>
</evidence>
<dbReference type="AlphaFoldDB" id="A0A410WWR6"/>
<evidence type="ECO:0000256" key="4">
    <source>
        <dbReference type="HAMAP-Rule" id="MF_01113"/>
    </source>
</evidence>
<dbReference type="EC" id="2.7.7.7" evidence="4"/>
<keyword evidence="2 4" id="KW-0515">Mutator protein</keyword>
<keyword evidence="4" id="KW-0234">DNA repair</keyword>
<feature type="active site" evidence="4">
    <location>
        <position position="110"/>
    </location>
</feature>
<feature type="domain" description="UmuC" evidence="5">
    <location>
        <begin position="9"/>
        <end position="195"/>
    </location>
</feature>
<dbReference type="Gene3D" id="1.10.150.20">
    <property type="entry name" value="5' to 3' exonuclease, C-terminal subdomain"/>
    <property type="match status" value="1"/>
</dbReference>
<dbReference type="SUPFAM" id="SSF56672">
    <property type="entry name" value="DNA/RNA polymerases"/>
    <property type="match status" value="1"/>
</dbReference>
<dbReference type="GO" id="GO:0042276">
    <property type="term" value="P:error-prone translesion synthesis"/>
    <property type="evidence" value="ECO:0007669"/>
    <property type="project" value="TreeGrafter"/>
</dbReference>
<dbReference type="GeneID" id="95376143"/>
<dbReference type="KEGG" id="pchi:PC41400_15120"/>
<gene>
    <name evidence="7" type="primary">polYB</name>
    <name evidence="4" type="synonym">dinB</name>
    <name evidence="7" type="synonym">yqjW</name>
    <name evidence="6" type="ORF">M5X16_28975</name>
    <name evidence="7" type="ORF">PC41400_15120</name>
</gene>
<evidence type="ECO:0000256" key="2">
    <source>
        <dbReference type="ARBA" id="ARBA00022457"/>
    </source>
</evidence>
<organism evidence="7 8">
    <name type="scientific">Paenibacillus chitinolyticus</name>
    <dbReference type="NCBI Taxonomy" id="79263"/>
    <lineage>
        <taxon>Bacteria</taxon>
        <taxon>Bacillati</taxon>
        <taxon>Bacillota</taxon>
        <taxon>Bacilli</taxon>
        <taxon>Bacillales</taxon>
        <taxon>Paenibacillaceae</taxon>
        <taxon>Paenibacillus</taxon>
    </lineage>
</organism>
<dbReference type="InterPro" id="IPR050116">
    <property type="entry name" value="DNA_polymerase-Y"/>
</dbReference>
<keyword evidence="4" id="KW-0235">DNA replication</keyword>
<dbReference type="EMBL" id="CP026520">
    <property type="protein sequence ID" value="QAV18936.1"/>
    <property type="molecule type" value="Genomic_DNA"/>
</dbReference>
<dbReference type="InterPro" id="IPR017961">
    <property type="entry name" value="DNA_pol_Y-fam_little_finger"/>
</dbReference>
<dbReference type="InterPro" id="IPR036775">
    <property type="entry name" value="DNA_pol_Y-fam_lit_finger_sf"/>
</dbReference>
<dbReference type="InterPro" id="IPR024728">
    <property type="entry name" value="PolY_HhH_motif"/>
</dbReference>
<dbReference type="CDD" id="cd01700">
    <property type="entry name" value="PolY_Pol_V_umuC"/>
    <property type="match status" value="1"/>
</dbReference>
<dbReference type="GO" id="GO:0006261">
    <property type="term" value="P:DNA-templated DNA replication"/>
    <property type="evidence" value="ECO:0007669"/>
    <property type="project" value="UniProtKB-UniRule"/>
</dbReference>
<keyword evidence="4" id="KW-0238">DNA-binding</keyword>
<dbReference type="HAMAP" id="MF_01113">
    <property type="entry name" value="DNApol_IV"/>
    <property type="match status" value="1"/>
</dbReference>
<evidence type="ECO:0000313" key="6">
    <source>
        <dbReference type="EMBL" id="MCY9599786.1"/>
    </source>
</evidence>
<dbReference type="GO" id="GO:0005829">
    <property type="term" value="C:cytosol"/>
    <property type="evidence" value="ECO:0007669"/>
    <property type="project" value="TreeGrafter"/>
</dbReference>
<proteinExistence type="inferred from homology"/>
<dbReference type="Proteomes" id="UP000288943">
    <property type="component" value="Chromosome"/>
</dbReference>
<dbReference type="Proteomes" id="UP001527202">
    <property type="component" value="Unassembled WGS sequence"/>
</dbReference>
<dbReference type="InterPro" id="IPR043502">
    <property type="entry name" value="DNA/RNA_pol_sf"/>
</dbReference>
<dbReference type="EMBL" id="JAMDMJ010000055">
    <property type="protein sequence ID" value="MCY9599786.1"/>
    <property type="molecule type" value="Genomic_DNA"/>
</dbReference>
<keyword evidence="4" id="KW-0460">Magnesium</keyword>
<dbReference type="Gene3D" id="3.40.1170.60">
    <property type="match status" value="1"/>
</dbReference>
<dbReference type="GO" id="GO:0009432">
    <property type="term" value="P:SOS response"/>
    <property type="evidence" value="ECO:0007669"/>
    <property type="project" value="TreeGrafter"/>
</dbReference>
<dbReference type="RefSeq" id="WP_042227528.1">
    <property type="nucleotide sequence ID" value="NZ_CP026520.1"/>
</dbReference>
<evidence type="ECO:0000259" key="5">
    <source>
        <dbReference type="PROSITE" id="PS50173"/>
    </source>
</evidence>
<dbReference type="NCBIfam" id="NF002848">
    <property type="entry name" value="PRK03103.1"/>
    <property type="match status" value="1"/>
</dbReference>
<dbReference type="PROSITE" id="PS50173">
    <property type="entry name" value="UMUC"/>
    <property type="match status" value="1"/>
</dbReference>
<dbReference type="InterPro" id="IPR001126">
    <property type="entry name" value="UmuC"/>
</dbReference>
<dbReference type="GO" id="GO:0000287">
    <property type="term" value="F:magnesium ion binding"/>
    <property type="evidence" value="ECO:0007669"/>
    <property type="project" value="UniProtKB-UniRule"/>
</dbReference>
<sequence>MTSKTKSIIMLFDMQSFYASVEKAKDPTLTNKPIVVAGDPSRRSGVVLAACPLAKQYGVKNAETLGDALRKCPGLVVIRPHMETYIAVSMQISNILQQYSDLVEPYSIDEIFIDCTNTMHLFANTPEEMAKEIQRKIRIETGVHARAGIGENKTLSKLCCDMIAKKNNDGIFILRKNELYKYIWDMPIRDMWGIGSRMEKHLLRMGIKTIGDLANTPLPRLTKRWGVNGQLIWMTANGMDDSPVTPSTHMSQKVIGNGMTLPRDYCEPWEIEVVLLDITNEVTKRARNKNLMGSVVSVGCMGADWDHPTGFHRQMKMPDPTNVSGDIYSVVKRIFYTHWDRQPVRKLSVSLSDLSDANTYQLSLFDDCEKKRTLDSVMDSIKDKFGELAILRASSVTSAGQAKDRAAKIGGHYR</sequence>
<dbReference type="GO" id="GO:0006281">
    <property type="term" value="P:DNA repair"/>
    <property type="evidence" value="ECO:0007669"/>
    <property type="project" value="UniProtKB-UniRule"/>
</dbReference>
<keyword evidence="4 7" id="KW-0808">Transferase</keyword>
<comment type="similarity">
    <text evidence="1 4">Belongs to the DNA polymerase type-Y family.</text>
</comment>
<comment type="subunit">
    <text evidence="4">Monomer.</text>
</comment>
<keyword evidence="3 4" id="KW-0239">DNA-directed DNA polymerase</keyword>
<reference evidence="7 8" key="1">
    <citation type="submission" date="2018-01" db="EMBL/GenBank/DDBJ databases">
        <title>The whole genome sequencing and assembly of Paenibacillus chitinolyticus KCCM 41400 strain.</title>
        <authorList>
            <person name="Kim J.-Y."/>
            <person name="Park M.-K."/>
            <person name="Lee Y.-J."/>
            <person name="Yi H."/>
            <person name="Bahn Y.-S."/>
            <person name="Kim J.F."/>
            <person name="Lee D.-W."/>
        </authorList>
    </citation>
    <scope>NUCLEOTIDE SEQUENCE [LARGE SCALE GENOMIC DNA]</scope>
    <source>
        <strain evidence="7 8">KCCM 41400</strain>
    </source>
</reference>
<comment type="subcellular location">
    <subcellularLocation>
        <location evidence="4">Cytoplasm</location>
    </subcellularLocation>
</comment>
<accession>A0A410WWR6</accession>
<comment type="function">
    <text evidence="4">Poorly processive, error-prone DNA polymerase involved in untargeted mutagenesis. Copies undamaged DNA at stalled replication forks, which arise in vivo from mismatched or misaligned primer ends. These misaligned primers can be extended by PolIV. Exhibits no 3'-5' exonuclease (proofreading) activity. May be involved in translesional synthesis, in conjunction with the beta clamp from PolIII.</text>
</comment>
<feature type="binding site" evidence="4">
    <location>
        <position position="13"/>
    </location>
    <ligand>
        <name>Mg(2+)</name>
        <dbReference type="ChEBI" id="CHEBI:18420"/>
    </ligand>
</feature>
<keyword evidence="4" id="KW-0227">DNA damage</keyword>
<comment type="catalytic activity">
    <reaction evidence="4">
        <text>DNA(n) + a 2'-deoxyribonucleoside 5'-triphosphate = DNA(n+1) + diphosphate</text>
        <dbReference type="Rhea" id="RHEA:22508"/>
        <dbReference type="Rhea" id="RHEA-COMP:17339"/>
        <dbReference type="Rhea" id="RHEA-COMP:17340"/>
        <dbReference type="ChEBI" id="CHEBI:33019"/>
        <dbReference type="ChEBI" id="CHEBI:61560"/>
        <dbReference type="ChEBI" id="CHEBI:173112"/>
        <dbReference type="EC" id="2.7.7.7"/>
    </reaction>
</comment>
<feature type="site" description="Substrate discrimination" evidence="4">
    <location>
        <position position="18"/>
    </location>
</feature>
<protein>
    <recommendedName>
        <fullName evidence="4">DNA polymerase IV</fullName>
        <shortName evidence="4">Pol IV</shortName>
        <ecNumber evidence="4">2.7.7.7</ecNumber>
    </recommendedName>
</protein>
<evidence type="ECO:0000313" key="9">
    <source>
        <dbReference type="Proteomes" id="UP001527202"/>
    </source>
</evidence>
<dbReference type="Gene3D" id="3.30.70.270">
    <property type="match status" value="1"/>
</dbReference>
<dbReference type="Gene3D" id="3.30.1490.100">
    <property type="entry name" value="DNA polymerase, Y-family, little finger domain"/>
    <property type="match status" value="1"/>
</dbReference>
<dbReference type="Pfam" id="PF11798">
    <property type="entry name" value="IMS_HHH"/>
    <property type="match status" value="1"/>
</dbReference>
<dbReference type="InterPro" id="IPR022880">
    <property type="entry name" value="DNApol_IV"/>
</dbReference>
<dbReference type="SUPFAM" id="SSF100879">
    <property type="entry name" value="Lesion bypass DNA polymerase (Y-family), little finger domain"/>
    <property type="match status" value="1"/>
</dbReference>
<keyword evidence="9" id="KW-1185">Reference proteome</keyword>
<evidence type="ECO:0000256" key="3">
    <source>
        <dbReference type="ARBA" id="ARBA00022932"/>
    </source>
</evidence>
<dbReference type="PANTHER" id="PTHR11076:SF35">
    <property type="entry name" value="DNA REPAIR PROTEIN HOMOLOG YOBH"/>
    <property type="match status" value="1"/>
</dbReference>
<dbReference type="GO" id="GO:0003684">
    <property type="term" value="F:damaged DNA binding"/>
    <property type="evidence" value="ECO:0007669"/>
    <property type="project" value="InterPro"/>
</dbReference>
<feature type="binding site" evidence="4">
    <location>
        <position position="109"/>
    </location>
    <ligand>
        <name>Mg(2+)</name>
        <dbReference type="ChEBI" id="CHEBI:18420"/>
    </ligand>
</feature>